<organism evidence="2 3">
    <name type="scientific">Haemonchus placei</name>
    <name type="common">Barber's pole worm</name>
    <dbReference type="NCBI Taxonomy" id="6290"/>
    <lineage>
        <taxon>Eukaryota</taxon>
        <taxon>Metazoa</taxon>
        <taxon>Ecdysozoa</taxon>
        <taxon>Nematoda</taxon>
        <taxon>Chromadorea</taxon>
        <taxon>Rhabditida</taxon>
        <taxon>Rhabditina</taxon>
        <taxon>Rhabditomorpha</taxon>
        <taxon>Strongyloidea</taxon>
        <taxon>Trichostrongylidae</taxon>
        <taxon>Haemonchus</taxon>
    </lineage>
</organism>
<reference evidence="2 3" key="1">
    <citation type="submission" date="2018-11" db="EMBL/GenBank/DDBJ databases">
        <authorList>
            <consortium name="Pathogen Informatics"/>
        </authorList>
    </citation>
    <scope>NUCLEOTIDE SEQUENCE [LARGE SCALE GENOMIC DNA]</scope>
    <source>
        <strain evidence="2 3">MHpl1</strain>
    </source>
</reference>
<feature type="compositionally biased region" description="Basic and acidic residues" evidence="1">
    <location>
        <begin position="28"/>
        <end position="45"/>
    </location>
</feature>
<accession>A0A3P7U431</accession>
<proteinExistence type="predicted"/>
<dbReference type="Proteomes" id="UP000268014">
    <property type="component" value="Unassembled WGS sequence"/>
</dbReference>
<protein>
    <submittedName>
        <fullName evidence="2">Uncharacterized protein</fullName>
    </submittedName>
</protein>
<evidence type="ECO:0000313" key="3">
    <source>
        <dbReference type="Proteomes" id="UP000268014"/>
    </source>
</evidence>
<sequence>MALCSVARVIAAERSDAASHLSRATRPNRLERDSSNLVKGHESRGSGKRCGFYDQILNMP</sequence>
<dbReference type="EMBL" id="UZAF01016495">
    <property type="protein sequence ID" value="VDO28981.1"/>
    <property type="molecule type" value="Genomic_DNA"/>
</dbReference>
<evidence type="ECO:0000256" key="1">
    <source>
        <dbReference type="SAM" id="MobiDB-lite"/>
    </source>
</evidence>
<gene>
    <name evidence="2" type="ORF">HPLM_LOCUS6439</name>
</gene>
<dbReference type="AlphaFoldDB" id="A0A3P7U431"/>
<evidence type="ECO:0000313" key="2">
    <source>
        <dbReference type="EMBL" id="VDO28981.1"/>
    </source>
</evidence>
<name>A0A3P7U431_HAEPC</name>
<feature type="region of interest" description="Disordered" evidence="1">
    <location>
        <begin position="17"/>
        <end position="47"/>
    </location>
</feature>
<keyword evidence="3" id="KW-1185">Reference proteome</keyword>